<dbReference type="NCBIfam" id="TIGR02532">
    <property type="entry name" value="IV_pilin_GFxxxE"/>
    <property type="match status" value="1"/>
</dbReference>
<comment type="subcellular location">
    <subcellularLocation>
        <location evidence="1">Cell surface</location>
    </subcellularLocation>
</comment>
<dbReference type="GO" id="GO:0030420">
    <property type="term" value="P:establishment of competence for transformation"/>
    <property type="evidence" value="ECO:0007669"/>
    <property type="project" value="UniProtKB-KW"/>
</dbReference>
<keyword evidence="4" id="KW-1185">Reference proteome</keyword>
<keyword evidence="2" id="KW-0178">Competence</keyword>
<evidence type="ECO:0000313" key="3">
    <source>
        <dbReference type="EMBL" id="EHR37748.1"/>
    </source>
</evidence>
<gene>
    <name evidence="3" type="ORF">HMPREF9708_00377</name>
</gene>
<dbReference type="Pfam" id="PF07963">
    <property type="entry name" value="N_methyl"/>
    <property type="match status" value="1"/>
</dbReference>
<dbReference type="HOGENOM" id="CLU_150559_0_0_9"/>
<name>H3NHU9_9LACT</name>
<comment type="caution">
    <text evidence="3">The sequence shown here is derived from an EMBL/GenBank/DDBJ whole genome shotgun (WGS) entry which is preliminary data.</text>
</comment>
<evidence type="ECO:0000313" key="4">
    <source>
        <dbReference type="Proteomes" id="UP000006190"/>
    </source>
</evidence>
<dbReference type="eggNOG" id="COG4970">
    <property type="taxonomic scope" value="Bacteria"/>
</dbReference>
<evidence type="ECO:0000256" key="2">
    <source>
        <dbReference type="ARBA" id="ARBA00023287"/>
    </source>
</evidence>
<dbReference type="AlphaFoldDB" id="H3NHU9"/>
<evidence type="ECO:0000256" key="1">
    <source>
        <dbReference type="ARBA" id="ARBA00004241"/>
    </source>
</evidence>
<organism evidence="3 4">
    <name type="scientific">Facklamia languida CCUG 37842</name>
    <dbReference type="NCBI Taxonomy" id="883113"/>
    <lineage>
        <taxon>Bacteria</taxon>
        <taxon>Bacillati</taxon>
        <taxon>Bacillota</taxon>
        <taxon>Bacilli</taxon>
        <taxon>Lactobacillales</taxon>
        <taxon>Aerococcaceae</taxon>
        <taxon>Facklamia</taxon>
    </lineage>
</organism>
<dbReference type="OrthoDB" id="2139667at2"/>
<dbReference type="NCBIfam" id="NF040982">
    <property type="entry name" value="ComGD"/>
    <property type="match status" value="1"/>
</dbReference>
<dbReference type="Proteomes" id="UP000006190">
    <property type="component" value="Unassembled WGS sequence"/>
</dbReference>
<dbReference type="GO" id="GO:0009986">
    <property type="term" value="C:cell surface"/>
    <property type="evidence" value="ECO:0007669"/>
    <property type="project" value="UniProtKB-SubCell"/>
</dbReference>
<accession>H3NHU9</accession>
<dbReference type="PATRIC" id="fig|883113.3.peg.381"/>
<protein>
    <submittedName>
        <fullName evidence="3">Prepilin-type N-terminal cleavage/methylation domain-containing protein</fullName>
    </submittedName>
</protein>
<dbReference type="InterPro" id="IPR016785">
    <property type="entry name" value="ComGD"/>
</dbReference>
<dbReference type="EMBL" id="AGEG01000003">
    <property type="protein sequence ID" value="EHR37748.1"/>
    <property type="molecule type" value="Genomic_DNA"/>
</dbReference>
<dbReference type="RefSeq" id="WP_006308326.1">
    <property type="nucleotide sequence ID" value="NZ_JH601133.1"/>
</dbReference>
<dbReference type="InterPro" id="IPR012902">
    <property type="entry name" value="N_methyl_site"/>
</dbReference>
<reference evidence="3 4" key="1">
    <citation type="submission" date="2012-01" db="EMBL/GenBank/DDBJ databases">
        <title>The Genome Sequence of Facklamia languida CCUG 37842.</title>
        <authorList>
            <consortium name="The Broad Institute Genome Sequencing Platform"/>
            <person name="Earl A."/>
            <person name="Ward D."/>
            <person name="Feldgarden M."/>
            <person name="Gevers D."/>
            <person name="Huys G."/>
            <person name="Young S.K."/>
            <person name="Zeng Q."/>
            <person name="Gargeya S."/>
            <person name="Fitzgerald M."/>
            <person name="Haas B."/>
            <person name="Abouelleil A."/>
            <person name="Alvarado L."/>
            <person name="Arachchi H.M."/>
            <person name="Berlin A."/>
            <person name="Chapman S.B."/>
            <person name="Gearin G."/>
            <person name="Goldberg J."/>
            <person name="Griggs A."/>
            <person name="Gujja S."/>
            <person name="Hansen M."/>
            <person name="Heiman D."/>
            <person name="Howarth C."/>
            <person name="Larimer J."/>
            <person name="Lui A."/>
            <person name="MacDonald P.J.P."/>
            <person name="McCowen C."/>
            <person name="Montmayeur A."/>
            <person name="Murphy C."/>
            <person name="Neiman D."/>
            <person name="Pearson M."/>
            <person name="Priest M."/>
            <person name="Roberts A."/>
            <person name="Saif S."/>
            <person name="Shea T."/>
            <person name="Sisk P."/>
            <person name="Stolte C."/>
            <person name="Sykes S."/>
            <person name="Wortman J."/>
            <person name="Nusbaum C."/>
            <person name="Birren B."/>
        </authorList>
    </citation>
    <scope>NUCLEOTIDE SEQUENCE [LARGE SCALE GENOMIC DNA]</scope>
    <source>
        <strain evidence="3 4">CCUG 37842</strain>
    </source>
</reference>
<dbReference type="InterPro" id="IPR045584">
    <property type="entry name" value="Pilin-like"/>
</dbReference>
<sequence length="143" mass="16657">MASYKKAFTLFEMLIVLTILSIILLTLQVVPPQRLALSYQMKIFKDQLKTQIYLTQEYSMLHQTPYYVRFMPGSTIYIVNGHTGQIDDQVECPEDWSIINQVTFTYLPSGRTDHFETVYFHHRDGDEMALVFQLGSGQFVFKS</sequence>
<dbReference type="PIRSF" id="PIRSF021292">
    <property type="entry name" value="Competence_ComGD"/>
    <property type="match status" value="1"/>
</dbReference>
<dbReference type="STRING" id="883113.HMPREF9708_00377"/>
<proteinExistence type="predicted"/>
<dbReference type="SUPFAM" id="SSF54523">
    <property type="entry name" value="Pili subunits"/>
    <property type="match status" value="1"/>
</dbReference>